<dbReference type="AlphaFoldDB" id="A0A813LIB4"/>
<gene>
    <name evidence="1" type="ORF">PGLA2088_LOCUS47480</name>
</gene>
<evidence type="ECO:0000313" key="2">
    <source>
        <dbReference type="Proteomes" id="UP000626109"/>
    </source>
</evidence>
<reference evidence="1" key="1">
    <citation type="submission" date="2021-02" db="EMBL/GenBank/DDBJ databases">
        <authorList>
            <person name="Dougan E. K."/>
            <person name="Rhodes N."/>
            <person name="Thang M."/>
            <person name="Chan C."/>
        </authorList>
    </citation>
    <scope>NUCLEOTIDE SEQUENCE</scope>
</reference>
<protein>
    <submittedName>
        <fullName evidence="1">Uncharacterized protein</fullName>
    </submittedName>
</protein>
<dbReference type="Proteomes" id="UP000626109">
    <property type="component" value="Unassembled WGS sequence"/>
</dbReference>
<comment type="caution">
    <text evidence="1">The sequence shown here is derived from an EMBL/GenBank/DDBJ whole genome shotgun (WGS) entry which is preliminary data.</text>
</comment>
<proteinExistence type="predicted"/>
<name>A0A813LIB4_POLGL</name>
<sequence>MGAQGSSSPCCTVNSPPCCTANTLDSQPCCTEGYRPPFAAPCDPNQLRRMHVVSMSSLRDNQVDRWMSNSRMDENEPFALMTSCSSVARPSFTYLSESEASRQASGGHSFDGHNMPLWLEDEVEDQVCTDVTDNRPKALSTARRHGAGTPAGVHIL</sequence>
<evidence type="ECO:0000313" key="1">
    <source>
        <dbReference type="EMBL" id="CAE8734773.1"/>
    </source>
</evidence>
<dbReference type="EMBL" id="CAJNNW010036478">
    <property type="protein sequence ID" value="CAE8734773.1"/>
    <property type="molecule type" value="Genomic_DNA"/>
</dbReference>
<organism evidence="1 2">
    <name type="scientific">Polarella glacialis</name>
    <name type="common">Dinoflagellate</name>
    <dbReference type="NCBI Taxonomy" id="89957"/>
    <lineage>
        <taxon>Eukaryota</taxon>
        <taxon>Sar</taxon>
        <taxon>Alveolata</taxon>
        <taxon>Dinophyceae</taxon>
        <taxon>Suessiales</taxon>
        <taxon>Suessiaceae</taxon>
        <taxon>Polarella</taxon>
    </lineage>
</organism>
<accession>A0A813LIB4</accession>